<comment type="cofactor">
    <cofactor evidence="1">
        <name>Fe cation</name>
        <dbReference type="ChEBI" id="CHEBI:24875"/>
    </cofactor>
</comment>
<evidence type="ECO:0000256" key="5">
    <source>
        <dbReference type="ARBA" id="ARBA00023004"/>
    </source>
</evidence>
<dbReference type="Pfam" id="PF00355">
    <property type="entry name" value="Rieske"/>
    <property type="match status" value="1"/>
</dbReference>
<evidence type="ECO:0000256" key="1">
    <source>
        <dbReference type="ARBA" id="ARBA00001962"/>
    </source>
</evidence>
<evidence type="ECO:0000256" key="4">
    <source>
        <dbReference type="ARBA" id="ARBA00023002"/>
    </source>
</evidence>
<sequence>MNQHHSLTPAAELHANVAVPFHQAHAMPKSLYTSEAFLAAEQKHIFAQDWLCAGRAETLANPGDYLTMQIAGEPVIVLRDRDGDIRAMSNVCRHRMSTLLQGRGHTRAIICPYHAWTYNLDGSLRGAAAMNQNEGFCKEQLSLPQIRCQVWQGWIMVSLNPDAEDPETKLAGVRDLIPNLDMSTYTETYQESFNWATNWKVLAENFMESYHLPMCHAGTIGGASKLDEMICPEGTEAFNYHWILKNDSVPLALAHPANTSLQGDDRRKTWLLAIYPSLLITLTPGYFWYLSLTPDGPGRVNVLFGMGMSADWLADPEAAAHLAKVKALLDDVNIEDKGCTEKVYRGLLSGMASPGPLSHLERPNYEFAQYLASRIPA</sequence>
<dbReference type="InterPro" id="IPR001663">
    <property type="entry name" value="Rng_hydr_dOase-A"/>
</dbReference>
<evidence type="ECO:0000313" key="9">
    <source>
        <dbReference type="Proteomes" id="UP001595547"/>
    </source>
</evidence>
<dbReference type="Gene3D" id="3.90.380.10">
    <property type="entry name" value="Naphthalene 1,2-dioxygenase Alpha Subunit, Chain A, domain 1"/>
    <property type="match status" value="2"/>
</dbReference>
<keyword evidence="6" id="KW-0411">Iron-sulfur</keyword>
<keyword evidence="5" id="KW-0408">Iron</keyword>
<dbReference type="PROSITE" id="PS51296">
    <property type="entry name" value="RIESKE"/>
    <property type="match status" value="1"/>
</dbReference>
<dbReference type="CDD" id="cd03469">
    <property type="entry name" value="Rieske_RO_Alpha_N"/>
    <property type="match status" value="1"/>
</dbReference>
<keyword evidence="2" id="KW-0001">2Fe-2S</keyword>
<dbReference type="InterPro" id="IPR015879">
    <property type="entry name" value="Ring_hydroxy_dOase_asu_C_dom"/>
</dbReference>
<organism evidence="8 9">
    <name type="scientific">Cypionkella sinensis</name>
    <dbReference type="NCBI Taxonomy" id="1756043"/>
    <lineage>
        <taxon>Bacteria</taxon>
        <taxon>Pseudomonadati</taxon>
        <taxon>Pseudomonadota</taxon>
        <taxon>Alphaproteobacteria</taxon>
        <taxon>Rhodobacterales</taxon>
        <taxon>Paracoccaceae</taxon>
        <taxon>Cypionkella</taxon>
    </lineage>
</organism>
<dbReference type="Pfam" id="PF00848">
    <property type="entry name" value="Ring_hydroxyl_A"/>
    <property type="match status" value="1"/>
</dbReference>
<evidence type="ECO:0000259" key="7">
    <source>
        <dbReference type="PROSITE" id="PS51296"/>
    </source>
</evidence>
<dbReference type="SUPFAM" id="SSF55961">
    <property type="entry name" value="Bet v1-like"/>
    <property type="match status" value="1"/>
</dbReference>
<dbReference type="Proteomes" id="UP001595547">
    <property type="component" value="Unassembled WGS sequence"/>
</dbReference>
<accession>A0ABV7IXR6</accession>
<evidence type="ECO:0000256" key="6">
    <source>
        <dbReference type="ARBA" id="ARBA00023014"/>
    </source>
</evidence>
<keyword evidence="8" id="KW-0223">Dioxygenase</keyword>
<comment type="caution">
    <text evidence="8">The sequence shown here is derived from an EMBL/GenBank/DDBJ whole genome shotgun (WGS) entry which is preliminary data.</text>
</comment>
<dbReference type="EC" id="1.14.13.-" evidence="8"/>
<dbReference type="InterPro" id="IPR017941">
    <property type="entry name" value="Rieske_2Fe-2S"/>
</dbReference>
<dbReference type="InterPro" id="IPR036922">
    <property type="entry name" value="Rieske_2Fe-2S_sf"/>
</dbReference>
<keyword evidence="4 8" id="KW-0560">Oxidoreductase</keyword>
<dbReference type="PANTHER" id="PTHR43756:SF5">
    <property type="entry name" value="CHOLINE MONOOXYGENASE, CHLOROPLASTIC"/>
    <property type="match status" value="1"/>
</dbReference>
<dbReference type="EMBL" id="JBHRTO010000001">
    <property type="protein sequence ID" value="MFC3180593.1"/>
    <property type="molecule type" value="Genomic_DNA"/>
</dbReference>
<protein>
    <submittedName>
        <fullName evidence="8">Aromatic ring-hydroxylating dioxygenase subunit alpha</fullName>
        <ecNumber evidence="8">1.14.13.-</ecNumber>
    </submittedName>
</protein>
<evidence type="ECO:0000256" key="3">
    <source>
        <dbReference type="ARBA" id="ARBA00022723"/>
    </source>
</evidence>
<reference evidence="9" key="1">
    <citation type="journal article" date="2019" name="Int. J. Syst. Evol. Microbiol.">
        <title>The Global Catalogue of Microorganisms (GCM) 10K type strain sequencing project: providing services to taxonomists for standard genome sequencing and annotation.</title>
        <authorList>
            <consortium name="The Broad Institute Genomics Platform"/>
            <consortium name="The Broad Institute Genome Sequencing Center for Infectious Disease"/>
            <person name="Wu L."/>
            <person name="Ma J."/>
        </authorList>
    </citation>
    <scope>NUCLEOTIDE SEQUENCE [LARGE SCALE GENOMIC DNA]</scope>
    <source>
        <strain evidence="9">KCTC 52039</strain>
    </source>
</reference>
<dbReference type="RefSeq" id="WP_380072218.1">
    <property type="nucleotide sequence ID" value="NZ_JBHRTO010000001.1"/>
</dbReference>
<name>A0ABV7IXR6_9RHOB</name>
<proteinExistence type="predicted"/>
<keyword evidence="9" id="KW-1185">Reference proteome</keyword>
<dbReference type="PRINTS" id="PR00090">
    <property type="entry name" value="RNGDIOXGNASE"/>
</dbReference>
<dbReference type="GO" id="GO:0051213">
    <property type="term" value="F:dioxygenase activity"/>
    <property type="evidence" value="ECO:0007669"/>
    <property type="project" value="UniProtKB-KW"/>
</dbReference>
<keyword evidence="3" id="KW-0479">Metal-binding</keyword>
<dbReference type="Gene3D" id="2.102.10.10">
    <property type="entry name" value="Rieske [2Fe-2S] iron-sulphur domain"/>
    <property type="match status" value="1"/>
</dbReference>
<evidence type="ECO:0000313" key="8">
    <source>
        <dbReference type="EMBL" id="MFC3180593.1"/>
    </source>
</evidence>
<dbReference type="SUPFAM" id="SSF50022">
    <property type="entry name" value="ISP domain"/>
    <property type="match status" value="1"/>
</dbReference>
<dbReference type="CDD" id="cd08885">
    <property type="entry name" value="RHO_alpha_C_1"/>
    <property type="match status" value="1"/>
</dbReference>
<feature type="domain" description="Rieske" evidence="7">
    <location>
        <begin position="50"/>
        <end position="157"/>
    </location>
</feature>
<evidence type="ECO:0000256" key="2">
    <source>
        <dbReference type="ARBA" id="ARBA00022714"/>
    </source>
</evidence>
<dbReference type="PANTHER" id="PTHR43756">
    <property type="entry name" value="CHOLINE MONOOXYGENASE, CHLOROPLASTIC"/>
    <property type="match status" value="1"/>
</dbReference>
<gene>
    <name evidence="8" type="ORF">ACFOGH_06305</name>
</gene>